<dbReference type="PANTHER" id="PTHR13168:SF0">
    <property type="entry name" value="C-MYC-BINDING PROTEIN"/>
    <property type="match status" value="1"/>
</dbReference>
<sequence>MSQHWHHNTPPSLTLWVEAKPLRRPYKVPGKLHADRLTPIVAIELLTSIAVALISLSDLPSSDMAPKYVSMAAMVTLYTNSRPHIPLRPVLLLVVPSWEKKCTILPHHHAFYLNAQDVYYEIPWPTLRIAWSTEEEGGDANTDPATAAVNIPSPTLSPGSESVIPLNMSATHVSTVLISFLPVDIVLAYVDLKQEKPPPVHPTEIRTSISSSAVELNTTSALAKYATEAGKTNLFEAKKSNDHDYSGSSVESASIMQTCGLWDEPRLEGSVCLSREENDTELAEHRSFSRSDLSLVRMTVLQNECDFVDFCLSLLFLAVIPFTPKYHNAKNIAEYFNDTIKDWGISKSQIHSVVAWNRVWPVESQLGGLGVRGLMDWSSSLERVWPVDSQLGGLGVRGLMDWSISLEPDGLKGFILFITYLISAKNTQYKQKLGMTLHPPIFLHTFRRQPIDSKREEFRKYLERAGVMEALTKVLVGLYEEAEKPTNALELWMINIEETHQHSSREGMETNPVHPGTRYVRKNLSANNEEADKLEEVKTLLDQKEVHIKELEEENAKLKEKLLKYEPVDESTTVIKSASQEVDENVLLEPEKVPDAEPDTTEEPEASTT</sequence>
<dbReference type="GO" id="GO:0003713">
    <property type="term" value="F:transcription coactivator activity"/>
    <property type="evidence" value="ECO:0007669"/>
    <property type="project" value="InterPro"/>
</dbReference>
<dbReference type="EMBL" id="OE179666">
    <property type="protein sequence ID" value="CAD7569436.1"/>
    <property type="molecule type" value="Genomic_DNA"/>
</dbReference>
<evidence type="ECO:0000256" key="2">
    <source>
        <dbReference type="ARBA" id="ARBA00009389"/>
    </source>
</evidence>
<dbReference type="PRINTS" id="PR02028">
    <property type="entry name" value="CMYCBINDINGP"/>
</dbReference>
<keyword evidence="4" id="KW-0175">Coiled coil</keyword>
<reference evidence="6" key="1">
    <citation type="submission" date="2020-11" db="EMBL/GenBank/DDBJ databases">
        <authorList>
            <person name="Tran Van P."/>
        </authorList>
    </citation>
    <scope>NUCLEOTIDE SEQUENCE</scope>
</reference>
<accession>A0A7R9IYT9</accession>
<feature type="compositionally biased region" description="Acidic residues" evidence="5">
    <location>
        <begin position="596"/>
        <end position="609"/>
    </location>
</feature>
<dbReference type="AlphaFoldDB" id="A0A7R9IYT9"/>
<evidence type="ECO:0000256" key="4">
    <source>
        <dbReference type="SAM" id="Coils"/>
    </source>
</evidence>
<protein>
    <submittedName>
        <fullName evidence="6">(California timema) hypothetical protein</fullName>
    </submittedName>
</protein>
<dbReference type="GO" id="GO:0005634">
    <property type="term" value="C:nucleus"/>
    <property type="evidence" value="ECO:0007669"/>
    <property type="project" value="UniProtKB-SubCell"/>
</dbReference>
<name>A0A7R9IYT9_TIMCA</name>
<feature type="coiled-coil region" evidence="4">
    <location>
        <begin position="534"/>
        <end position="568"/>
    </location>
</feature>
<comment type="subcellular location">
    <subcellularLocation>
        <location evidence="1">Nucleus</location>
    </subcellularLocation>
</comment>
<gene>
    <name evidence="6" type="ORF">TCMB3V08_LOCUS2175</name>
</gene>
<dbReference type="PANTHER" id="PTHR13168">
    <property type="entry name" value="ASSOCIATE OF C-MYC AMY-1"/>
    <property type="match status" value="1"/>
</dbReference>
<evidence type="ECO:0000256" key="1">
    <source>
        <dbReference type="ARBA" id="ARBA00004123"/>
    </source>
</evidence>
<comment type="similarity">
    <text evidence="2">Belongs to the AMY1 family.</text>
</comment>
<proteinExistence type="inferred from homology"/>
<keyword evidence="3" id="KW-0539">Nucleus</keyword>
<evidence type="ECO:0000313" key="6">
    <source>
        <dbReference type="EMBL" id="CAD7569436.1"/>
    </source>
</evidence>
<feature type="region of interest" description="Disordered" evidence="5">
    <location>
        <begin position="574"/>
        <end position="609"/>
    </location>
</feature>
<evidence type="ECO:0000256" key="3">
    <source>
        <dbReference type="ARBA" id="ARBA00023242"/>
    </source>
</evidence>
<evidence type="ECO:0000256" key="5">
    <source>
        <dbReference type="SAM" id="MobiDB-lite"/>
    </source>
</evidence>
<organism evidence="6">
    <name type="scientific">Timema californicum</name>
    <name type="common">California timema</name>
    <name type="synonym">Walking stick</name>
    <dbReference type="NCBI Taxonomy" id="61474"/>
    <lineage>
        <taxon>Eukaryota</taxon>
        <taxon>Metazoa</taxon>
        <taxon>Ecdysozoa</taxon>
        <taxon>Arthropoda</taxon>
        <taxon>Hexapoda</taxon>
        <taxon>Insecta</taxon>
        <taxon>Pterygota</taxon>
        <taxon>Neoptera</taxon>
        <taxon>Polyneoptera</taxon>
        <taxon>Phasmatodea</taxon>
        <taxon>Timematodea</taxon>
        <taxon>Timematoidea</taxon>
        <taxon>Timematidae</taxon>
        <taxon>Timema</taxon>
    </lineage>
</organism>
<dbReference type="InterPro" id="IPR026060">
    <property type="entry name" value="AMY1"/>
</dbReference>